<name>A0A0F9I263_9ZZZZ</name>
<comment type="caution">
    <text evidence="1">The sequence shown here is derived from an EMBL/GenBank/DDBJ whole genome shotgun (WGS) entry which is preliminary data.</text>
</comment>
<protein>
    <submittedName>
        <fullName evidence="1">Uncharacterized protein</fullName>
    </submittedName>
</protein>
<sequence>MFACLFLLNFMRRSTTFLYPCLQAVNNGVPPVLLVISSAALCTNNNSTRTLFPVYSWLIENEISMNVSLNEIGNWDLPDLEAIHNAVELSFAAASTFAEFASKILTT</sequence>
<proteinExistence type="predicted"/>
<organism evidence="1">
    <name type="scientific">marine sediment metagenome</name>
    <dbReference type="NCBI Taxonomy" id="412755"/>
    <lineage>
        <taxon>unclassified sequences</taxon>
        <taxon>metagenomes</taxon>
        <taxon>ecological metagenomes</taxon>
    </lineage>
</organism>
<evidence type="ECO:0000313" key="1">
    <source>
        <dbReference type="EMBL" id="KKM13794.1"/>
    </source>
</evidence>
<dbReference type="AlphaFoldDB" id="A0A0F9I263"/>
<gene>
    <name evidence="1" type="ORF">LCGC14_1712590</name>
</gene>
<reference evidence="1" key="1">
    <citation type="journal article" date="2015" name="Nature">
        <title>Complex archaea that bridge the gap between prokaryotes and eukaryotes.</title>
        <authorList>
            <person name="Spang A."/>
            <person name="Saw J.H."/>
            <person name="Jorgensen S.L."/>
            <person name="Zaremba-Niedzwiedzka K."/>
            <person name="Martijn J."/>
            <person name="Lind A.E."/>
            <person name="van Eijk R."/>
            <person name="Schleper C."/>
            <person name="Guy L."/>
            <person name="Ettema T.J."/>
        </authorList>
    </citation>
    <scope>NUCLEOTIDE SEQUENCE</scope>
</reference>
<accession>A0A0F9I263</accession>
<dbReference type="EMBL" id="LAZR01015297">
    <property type="protein sequence ID" value="KKM13794.1"/>
    <property type="molecule type" value="Genomic_DNA"/>
</dbReference>